<dbReference type="OrthoDB" id="1929541at2759"/>
<gene>
    <name evidence="2" type="ORF">GIB67_032832</name>
</gene>
<dbReference type="AlphaFoldDB" id="A0A7J7NC32"/>
<dbReference type="InterPro" id="IPR027417">
    <property type="entry name" value="P-loop_NTPase"/>
</dbReference>
<proteinExistence type="predicted"/>
<evidence type="ECO:0000313" key="3">
    <source>
        <dbReference type="Proteomes" id="UP000541444"/>
    </source>
</evidence>
<comment type="caution">
    <text evidence="2">The sequence shown here is derived from an EMBL/GenBank/DDBJ whole genome shotgun (WGS) entry which is preliminary data.</text>
</comment>
<dbReference type="PANTHER" id="PTHR10492:SF57">
    <property type="entry name" value="ATP-DEPENDENT DNA HELICASE"/>
    <property type="match status" value="1"/>
</dbReference>
<reference evidence="2 3" key="1">
    <citation type="journal article" date="2020" name="IScience">
        <title>Genome Sequencing of the Endangered Kingdonia uniflora (Circaeasteraceae, Ranunculales) Reveals Potential Mechanisms of Evolutionary Specialization.</title>
        <authorList>
            <person name="Sun Y."/>
            <person name="Deng T."/>
            <person name="Zhang A."/>
            <person name="Moore M.J."/>
            <person name="Landis J.B."/>
            <person name="Lin N."/>
            <person name="Zhang H."/>
            <person name="Zhang X."/>
            <person name="Huang J."/>
            <person name="Zhang X."/>
            <person name="Sun H."/>
            <person name="Wang H."/>
        </authorList>
    </citation>
    <scope>NUCLEOTIDE SEQUENCE [LARGE SCALE GENOMIC DNA]</scope>
    <source>
        <strain evidence="2">TB1705</strain>
        <tissue evidence="2">Leaf</tissue>
    </source>
</reference>
<sequence length="104" mass="12056">MSTSYLTERTILSARNDDVSFINTRAFEMMPREEIVYFIVDQLSIEDSDDQTITNRYPTEFINSLDPPGLPSFKLKLKVGYPVMFLRNLTPKDGLCNRTRLMIV</sequence>
<feature type="domain" description="DNA helicase Pif1-like 2B" evidence="1">
    <location>
        <begin position="60"/>
        <end position="104"/>
    </location>
</feature>
<dbReference type="InterPro" id="IPR049163">
    <property type="entry name" value="Pif1-like_2B_dom"/>
</dbReference>
<accession>A0A7J7NC32</accession>
<evidence type="ECO:0000313" key="2">
    <source>
        <dbReference type="EMBL" id="KAF6164604.1"/>
    </source>
</evidence>
<dbReference type="SUPFAM" id="SSF52540">
    <property type="entry name" value="P-loop containing nucleoside triphosphate hydrolases"/>
    <property type="match status" value="1"/>
</dbReference>
<dbReference type="Proteomes" id="UP000541444">
    <property type="component" value="Unassembled WGS sequence"/>
</dbReference>
<name>A0A7J7NC32_9MAGN</name>
<organism evidence="2 3">
    <name type="scientific">Kingdonia uniflora</name>
    <dbReference type="NCBI Taxonomy" id="39325"/>
    <lineage>
        <taxon>Eukaryota</taxon>
        <taxon>Viridiplantae</taxon>
        <taxon>Streptophyta</taxon>
        <taxon>Embryophyta</taxon>
        <taxon>Tracheophyta</taxon>
        <taxon>Spermatophyta</taxon>
        <taxon>Magnoliopsida</taxon>
        <taxon>Ranunculales</taxon>
        <taxon>Circaeasteraceae</taxon>
        <taxon>Kingdonia</taxon>
    </lineage>
</organism>
<dbReference type="EMBL" id="JACGCM010000923">
    <property type="protein sequence ID" value="KAF6164604.1"/>
    <property type="molecule type" value="Genomic_DNA"/>
</dbReference>
<dbReference type="Pfam" id="PF21530">
    <property type="entry name" value="Pif1_2B_dom"/>
    <property type="match status" value="1"/>
</dbReference>
<keyword evidence="3" id="KW-1185">Reference proteome</keyword>
<evidence type="ECO:0000259" key="1">
    <source>
        <dbReference type="Pfam" id="PF21530"/>
    </source>
</evidence>
<protein>
    <recommendedName>
        <fullName evidence="1">DNA helicase Pif1-like 2B domain-containing protein</fullName>
    </recommendedName>
</protein>
<dbReference type="PANTHER" id="PTHR10492">
    <property type="match status" value="1"/>
</dbReference>